<dbReference type="SUPFAM" id="SSF51445">
    <property type="entry name" value="(Trans)glycosidases"/>
    <property type="match status" value="1"/>
</dbReference>
<dbReference type="GO" id="GO:0016787">
    <property type="term" value="F:hydrolase activity"/>
    <property type="evidence" value="ECO:0007669"/>
    <property type="project" value="UniProtKB-KW"/>
</dbReference>
<dbReference type="Pfam" id="PF14871">
    <property type="entry name" value="GHL6"/>
    <property type="match status" value="1"/>
</dbReference>
<organism evidence="1 2">
    <name type="scientific">Paenibacillus cremeus</name>
    <dbReference type="NCBI Taxonomy" id="2163881"/>
    <lineage>
        <taxon>Bacteria</taxon>
        <taxon>Bacillati</taxon>
        <taxon>Bacillota</taxon>
        <taxon>Bacilli</taxon>
        <taxon>Bacillales</taxon>
        <taxon>Paenibacillaceae</taxon>
        <taxon>Paenibacillus</taxon>
    </lineage>
</organism>
<comment type="caution">
    <text evidence="1">The sequence shown here is derived from an EMBL/GenBank/DDBJ whole genome shotgun (WGS) entry which is preliminary data.</text>
</comment>
<dbReference type="Gene3D" id="3.20.20.80">
    <property type="entry name" value="Glycosidases"/>
    <property type="match status" value="1"/>
</dbReference>
<protein>
    <submittedName>
        <fullName evidence="1">Family 10 glycosylhydrolase</fullName>
    </submittedName>
</protein>
<evidence type="ECO:0000313" key="1">
    <source>
        <dbReference type="EMBL" id="TVY11290.1"/>
    </source>
</evidence>
<reference evidence="1 2" key="1">
    <citation type="submission" date="2019-07" db="EMBL/GenBank/DDBJ databases">
        <authorList>
            <person name="Kim J."/>
        </authorList>
    </citation>
    <scope>NUCLEOTIDE SEQUENCE [LARGE SCALE GENOMIC DNA]</scope>
    <source>
        <strain evidence="1 2">JC52</strain>
    </source>
</reference>
<dbReference type="Proteomes" id="UP000317036">
    <property type="component" value="Unassembled WGS sequence"/>
</dbReference>
<dbReference type="CDD" id="cd03143">
    <property type="entry name" value="A4_beta-galactosidase_middle_domain"/>
    <property type="match status" value="1"/>
</dbReference>
<dbReference type="Gene3D" id="3.40.50.880">
    <property type="match status" value="1"/>
</dbReference>
<dbReference type="InterPro" id="IPR029062">
    <property type="entry name" value="Class_I_gatase-like"/>
</dbReference>
<dbReference type="InterPro" id="IPR017853">
    <property type="entry name" value="GH"/>
</dbReference>
<dbReference type="SUPFAM" id="SSF52317">
    <property type="entry name" value="Class I glutamine amidotransferase-like"/>
    <property type="match status" value="1"/>
</dbReference>
<dbReference type="OrthoDB" id="9780891at2"/>
<dbReference type="InterPro" id="IPR028212">
    <property type="entry name" value="GHL6"/>
</dbReference>
<accession>A0A559KGN1</accession>
<sequence length="690" mass="77847">MNPTRCSEMNKWWLEKPMRLIQTNLREIDVQTDPDEFIGSLKPFAADVLLLNVGGIVANYPTELAFQYRNPLLVNDFVGEILQRAHAEGMRVIARFDFSRLNEAIALSHPEWLYRSLEGGIVNYNGQVHTCLNGFYQQDYSIQMMTEAASRYPIDGVFINMHGYVTRDYSYNYYGICQCENCRVRFHGMFGHDSLPRKEDSSDPVYRDYETFKQVTIGELFRRRSQAVKAVNEHIAICNYTPEGTDIFRLESNTGIDRQLPEFNFSASQHVSMVMNSWEQMAVSNSAVHFVDFAMRHSAVSPHHTAARLAQDLVHGAWLDYYVIGTLGNQDDRLCMEAVKDIYTFHRDNEQYYTQLQSHADLCLIYPDSSSYYGSIKEFQGLYRMLSEQHVLFDVVHDSVLNEPRAEALLRRYKAVVLPDARNLSETACSVLDSYVQAGGKLLATGGSSTCSENGTSLGAYRLASLGADAIEETHPRKQGTYFRIRPQDKEKLRGFEPLDIVYLYDEFFQVRAKAGSDSLLGYIPPCMFGPPEKCYYTTVTDIPGLIAQDYGQGRTALLPWTIGRHYEKLSSHGHSQLIAAALQDLLGHEPGIQVSASPTVKLVAHTSEDGSRLLLHFVNLSGQLGTAFHAPLPMRGIEVSANLLGRQPHSVHALKAKTALPYRLDSTGRILLELPELELFETIVVELNS</sequence>
<keyword evidence="1" id="KW-0378">Hydrolase</keyword>
<evidence type="ECO:0000313" key="2">
    <source>
        <dbReference type="Proteomes" id="UP000317036"/>
    </source>
</evidence>
<name>A0A559KGN1_9BACL</name>
<gene>
    <name evidence="1" type="ORF">FPZ49_03390</name>
</gene>
<dbReference type="AlphaFoldDB" id="A0A559KGN1"/>
<dbReference type="EMBL" id="VNJI01000003">
    <property type="protein sequence ID" value="TVY11290.1"/>
    <property type="molecule type" value="Genomic_DNA"/>
</dbReference>
<proteinExistence type="predicted"/>
<keyword evidence="2" id="KW-1185">Reference proteome</keyword>